<keyword evidence="3" id="KW-0732">Signal</keyword>
<dbReference type="Pfam" id="PF01156">
    <property type="entry name" value="IU_nuc_hydro"/>
    <property type="match status" value="1"/>
</dbReference>
<evidence type="ECO:0000256" key="3">
    <source>
        <dbReference type="SAM" id="SignalP"/>
    </source>
</evidence>
<keyword evidence="1 5" id="KW-0378">Hydrolase</keyword>
<dbReference type="KEGG" id="nsn:EXE58_16105"/>
<organism evidence="5 6">
    <name type="scientific">Nocardioides seonyuensis</name>
    <dbReference type="NCBI Taxonomy" id="2518371"/>
    <lineage>
        <taxon>Bacteria</taxon>
        <taxon>Bacillati</taxon>
        <taxon>Actinomycetota</taxon>
        <taxon>Actinomycetes</taxon>
        <taxon>Propionibacteriales</taxon>
        <taxon>Nocardioidaceae</taxon>
        <taxon>Nocardioides</taxon>
    </lineage>
</organism>
<protein>
    <submittedName>
        <fullName evidence="5">Nucleoside hydrolase</fullName>
    </submittedName>
</protein>
<dbReference type="GO" id="GO:0005829">
    <property type="term" value="C:cytosol"/>
    <property type="evidence" value="ECO:0007669"/>
    <property type="project" value="TreeGrafter"/>
</dbReference>
<dbReference type="PANTHER" id="PTHR12304">
    <property type="entry name" value="INOSINE-URIDINE PREFERRING NUCLEOSIDE HYDROLASE"/>
    <property type="match status" value="1"/>
</dbReference>
<dbReference type="SUPFAM" id="SSF53590">
    <property type="entry name" value="Nucleoside hydrolase"/>
    <property type="match status" value="1"/>
</dbReference>
<accession>A0A4P7IJ82</accession>
<dbReference type="Proteomes" id="UP000294853">
    <property type="component" value="Chromosome"/>
</dbReference>
<feature type="signal peptide" evidence="3">
    <location>
        <begin position="1"/>
        <end position="21"/>
    </location>
</feature>
<feature type="chain" id="PRO_5020368489" evidence="3">
    <location>
        <begin position="22"/>
        <end position="326"/>
    </location>
</feature>
<evidence type="ECO:0000256" key="2">
    <source>
        <dbReference type="ARBA" id="ARBA00023295"/>
    </source>
</evidence>
<sequence>MRKPVLAAILLSWALSSCAAAAGDDDGEIFFPGPMTAQPAKSPEAVPVVIDTDLAPDDLAAIALLVRHPDVDVVGITVPTTGELTCVGLQLLPDLFRGMRASPPPVACGGSARGPEGLPFPQAWSMGAMQHSGLVVDADPTPLTPSRLSSSELIARLARRHEGLHVVALGPLTDVARLLRRNPGAYRRLAGITSMAGSVDAPSHAPGVAEWNAAADPVPFAQVLAGPVPVTVVPDDPVERGAPAGLRGPVVGSLGRDPAFETPAYWDLATAGVFISPDAATVIPGTWEVDVTEDRGRLRRTGDGPVHVVTALDPAALDRVYATAFG</sequence>
<evidence type="ECO:0000259" key="4">
    <source>
        <dbReference type="Pfam" id="PF01156"/>
    </source>
</evidence>
<dbReference type="InterPro" id="IPR023186">
    <property type="entry name" value="IUNH"/>
</dbReference>
<reference evidence="5 6" key="1">
    <citation type="submission" date="2019-03" db="EMBL/GenBank/DDBJ databases">
        <title>Three New Species of Nocardioides, Nocardioides euryhalodurans sp. nov., Nocardioides seonyuensis sp. nov. and Nocardioides eburneoflavus sp. nov. Iolated from Soil.</title>
        <authorList>
            <person name="Roh S.G."/>
            <person name="Lee C."/>
            <person name="Kim M.-K."/>
            <person name="Kim S.B."/>
        </authorList>
    </citation>
    <scope>NUCLEOTIDE SEQUENCE [LARGE SCALE GENOMIC DNA]</scope>
    <source>
        <strain evidence="5 6">MMS17-SY207-3</strain>
    </source>
</reference>
<gene>
    <name evidence="5" type="ORF">EXE58_16105</name>
</gene>
<dbReference type="Gene3D" id="3.90.245.10">
    <property type="entry name" value="Ribonucleoside hydrolase-like"/>
    <property type="match status" value="1"/>
</dbReference>
<dbReference type="OrthoDB" id="3779900at2"/>
<feature type="domain" description="Inosine/uridine-preferring nucleoside hydrolase" evidence="4">
    <location>
        <begin position="48"/>
        <end position="315"/>
    </location>
</feature>
<dbReference type="InterPro" id="IPR036452">
    <property type="entry name" value="Ribo_hydro-like"/>
</dbReference>
<keyword evidence="2" id="KW-0326">Glycosidase</keyword>
<dbReference type="PANTHER" id="PTHR12304:SF46">
    <property type="entry name" value="INOSINE-ADENOSINE-GUANOSINE-NUCLEOSIDE HYDROLASE"/>
    <property type="match status" value="1"/>
</dbReference>
<dbReference type="AlphaFoldDB" id="A0A4P7IJ82"/>
<dbReference type="RefSeq" id="WP_135268808.1">
    <property type="nucleotide sequence ID" value="NZ_CP038436.1"/>
</dbReference>
<name>A0A4P7IJ82_9ACTN</name>
<dbReference type="EMBL" id="CP038436">
    <property type="protein sequence ID" value="QBX56823.1"/>
    <property type="molecule type" value="Genomic_DNA"/>
</dbReference>
<evidence type="ECO:0000256" key="1">
    <source>
        <dbReference type="ARBA" id="ARBA00022801"/>
    </source>
</evidence>
<evidence type="ECO:0000313" key="5">
    <source>
        <dbReference type="EMBL" id="QBX56823.1"/>
    </source>
</evidence>
<dbReference type="GO" id="GO:0008477">
    <property type="term" value="F:purine nucleosidase activity"/>
    <property type="evidence" value="ECO:0007669"/>
    <property type="project" value="TreeGrafter"/>
</dbReference>
<evidence type="ECO:0000313" key="6">
    <source>
        <dbReference type="Proteomes" id="UP000294853"/>
    </source>
</evidence>
<dbReference type="GO" id="GO:0006152">
    <property type="term" value="P:purine nucleoside catabolic process"/>
    <property type="evidence" value="ECO:0007669"/>
    <property type="project" value="TreeGrafter"/>
</dbReference>
<keyword evidence="6" id="KW-1185">Reference proteome</keyword>
<dbReference type="PROSITE" id="PS51257">
    <property type="entry name" value="PROKAR_LIPOPROTEIN"/>
    <property type="match status" value="1"/>
</dbReference>
<proteinExistence type="predicted"/>
<dbReference type="InterPro" id="IPR001910">
    <property type="entry name" value="Inosine/uridine_hydrolase_dom"/>
</dbReference>